<gene>
    <name evidence="8" type="ORF">MOP44_17115</name>
</gene>
<evidence type="ECO:0000256" key="1">
    <source>
        <dbReference type="ARBA" id="ARBA00004651"/>
    </source>
</evidence>
<evidence type="ECO:0000256" key="6">
    <source>
        <dbReference type="SAM" id="Phobius"/>
    </source>
</evidence>
<evidence type="ECO:0000259" key="7">
    <source>
        <dbReference type="PROSITE" id="PS50850"/>
    </source>
</evidence>
<proteinExistence type="predicted"/>
<dbReference type="Pfam" id="PF07690">
    <property type="entry name" value="MFS_1"/>
    <property type="match status" value="2"/>
</dbReference>
<dbReference type="GO" id="GO:0005886">
    <property type="term" value="C:plasma membrane"/>
    <property type="evidence" value="ECO:0007669"/>
    <property type="project" value="UniProtKB-SubCell"/>
</dbReference>
<dbReference type="EMBL" id="CP093313">
    <property type="protein sequence ID" value="UWZ82290.1"/>
    <property type="molecule type" value="Genomic_DNA"/>
</dbReference>
<feature type="transmembrane region" description="Helical" evidence="6">
    <location>
        <begin position="48"/>
        <end position="68"/>
    </location>
</feature>
<feature type="transmembrane region" description="Helical" evidence="6">
    <location>
        <begin position="292"/>
        <end position="313"/>
    </location>
</feature>
<keyword evidence="9" id="KW-1185">Reference proteome</keyword>
<dbReference type="InterPro" id="IPR020846">
    <property type="entry name" value="MFS_dom"/>
</dbReference>
<dbReference type="PANTHER" id="PTHR43124">
    <property type="entry name" value="PURINE EFFLUX PUMP PBUE"/>
    <property type="match status" value="1"/>
</dbReference>
<evidence type="ECO:0000256" key="2">
    <source>
        <dbReference type="ARBA" id="ARBA00022475"/>
    </source>
</evidence>
<evidence type="ECO:0000313" key="8">
    <source>
        <dbReference type="EMBL" id="UWZ82290.1"/>
    </source>
</evidence>
<feature type="transmembrane region" description="Helical" evidence="6">
    <location>
        <begin position="268"/>
        <end position="286"/>
    </location>
</feature>
<dbReference type="Gene3D" id="1.20.1250.20">
    <property type="entry name" value="MFS general substrate transporter like domains"/>
    <property type="match status" value="1"/>
</dbReference>
<feature type="transmembrane region" description="Helical" evidence="6">
    <location>
        <begin position="350"/>
        <end position="370"/>
    </location>
</feature>
<dbReference type="InterPro" id="IPR036259">
    <property type="entry name" value="MFS_trans_sf"/>
</dbReference>
<feature type="transmembrane region" description="Helical" evidence="6">
    <location>
        <begin position="12"/>
        <end position="36"/>
    </location>
</feature>
<protein>
    <submittedName>
        <fullName evidence="8">MFS transporter</fullName>
    </submittedName>
</protein>
<dbReference type="InterPro" id="IPR050189">
    <property type="entry name" value="MFS_Efflux_Transporters"/>
</dbReference>
<keyword evidence="5 6" id="KW-0472">Membrane</keyword>
<feature type="transmembrane region" description="Helical" evidence="6">
    <location>
        <begin position="80"/>
        <end position="99"/>
    </location>
</feature>
<dbReference type="InterPro" id="IPR011701">
    <property type="entry name" value="MFS"/>
</dbReference>
<name>A0A9J7BKI2_9BACT</name>
<dbReference type="AlphaFoldDB" id="A0A9J7BKI2"/>
<evidence type="ECO:0000313" key="9">
    <source>
        <dbReference type="Proteomes" id="UP001059380"/>
    </source>
</evidence>
<accession>A0A9J7BKI2</accession>
<keyword evidence="4 6" id="KW-1133">Transmembrane helix</keyword>
<feature type="transmembrane region" description="Helical" evidence="6">
    <location>
        <begin position="105"/>
        <end position="126"/>
    </location>
</feature>
<feature type="domain" description="Major facilitator superfamily (MFS) profile" evidence="7">
    <location>
        <begin position="14"/>
        <end position="379"/>
    </location>
</feature>
<organism evidence="8 9">
    <name type="scientific">Occallatibacter riparius</name>
    <dbReference type="NCBI Taxonomy" id="1002689"/>
    <lineage>
        <taxon>Bacteria</taxon>
        <taxon>Pseudomonadati</taxon>
        <taxon>Acidobacteriota</taxon>
        <taxon>Terriglobia</taxon>
        <taxon>Terriglobales</taxon>
        <taxon>Acidobacteriaceae</taxon>
        <taxon>Occallatibacter</taxon>
    </lineage>
</organism>
<feature type="transmembrane region" description="Helical" evidence="6">
    <location>
        <begin position="325"/>
        <end position="344"/>
    </location>
</feature>
<evidence type="ECO:0000256" key="5">
    <source>
        <dbReference type="ARBA" id="ARBA00023136"/>
    </source>
</evidence>
<comment type="subcellular location">
    <subcellularLocation>
        <location evidence="1">Cell membrane</location>
        <topology evidence="1">Multi-pass membrane protein</topology>
    </subcellularLocation>
</comment>
<dbReference type="Proteomes" id="UP001059380">
    <property type="component" value="Chromosome"/>
</dbReference>
<reference evidence="8" key="1">
    <citation type="submission" date="2021-04" db="EMBL/GenBank/DDBJ databases">
        <title>Phylogenetic analysis of Acidobacteriaceae.</title>
        <authorList>
            <person name="Qiu L."/>
            <person name="Zhang Q."/>
        </authorList>
    </citation>
    <scope>NUCLEOTIDE SEQUENCE</scope>
    <source>
        <strain evidence="8">DSM 25168</strain>
    </source>
</reference>
<evidence type="ECO:0000256" key="3">
    <source>
        <dbReference type="ARBA" id="ARBA00022692"/>
    </source>
</evidence>
<dbReference type="PROSITE" id="PS50850">
    <property type="entry name" value="MFS"/>
    <property type="match status" value="1"/>
</dbReference>
<dbReference type="GO" id="GO:0022857">
    <property type="term" value="F:transmembrane transporter activity"/>
    <property type="evidence" value="ECO:0007669"/>
    <property type="project" value="InterPro"/>
</dbReference>
<feature type="transmembrane region" description="Helical" evidence="6">
    <location>
        <begin position="164"/>
        <end position="182"/>
    </location>
</feature>
<feature type="transmembrane region" description="Helical" evidence="6">
    <location>
        <begin position="242"/>
        <end position="261"/>
    </location>
</feature>
<keyword evidence="3 6" id="KW-0812">Transmembrane</keyword>
<feature type="transmembrane region" description="Helical" evidence="6">
    <location>
        <begin position="203"/>
        <end position="222"/>
    </location>
</feature>
<keyword evidence="2" id="KW-1003">Cell membrane</keyword>
<dbReference type="PANTHER" id="PTHR43124:SF10">
    <property type="entry name" value="PURINE EFFLUX PUMP PBUE"/>
    <property type="match status" value="1"/>
</dbReference>
<evidence type="ECO:0000256" key="4">
    <source>
        <dbReference type="ARBA" id="ARBA00022989"/>
    </source>
</evidence>
<dbReference type="KEGG" id="orp:MOP44_17115"/>
<feature type="transmembrane region" description="Helical" evidence="6">
    <location>
        <begin position="135"/>
        <end position="158"/>
    </location>
</feature>
<sequence length="385" mass="40273">MLRTLFPRDRDQILVLPLVGAQLVIGTSLFLLPVLVDTLKGRAGLTGRSAGLLVSMELAVAAITTVVLSAFSSRHSVRSLAIAGATLNVFAALGTLTSSAPTVLIASRLAAGVGAGMVGAGGTCFLSRAFDKERIIAVVTLSSILDAAIWLALLPYMVDRLGYRAPYICLLIVGLIGAALLLRLPGMRYRRRKAHASMSTNTLPSLLVVAAVFLTQLGQGAFWSMEEFYGRAAGFNDHGIGVILAVSTLLLLFGAMGAAWAGERYGRFTTLFGLLFANAVAMYLASTIAVHWVYVAANVVQAITNLSCVIYQLGLSARMDRHGRTVAASTALVTLGNGIGPALAATLGVAAVATATLVLNGVALALYGIVMMRFVDESQMTPSLT</sequence>
<dbReference type="RefSeq" id="WP_260791466.1">
    <property type="nucleotide sequence ID" value="NZ_CP093313.1"/>
</dbReference>
<dbReference type="SUPFAM" id="SSF103473">
    <property type="entry name" value="MFS general substrate transporter"/>
    <property type="match status" value="1"/>
</dbReference>